<dbReference type="SUPFAM" id="SSF55781">
    <property type="entry name" value="GAF domain-like"/>
    <property type="match status" value="1"/>
</dbReference>
<dbReference type="InterPro" id="IPR003018">
    <property type="entry name" value="GAF"/>
</dbReference>
<keyword evidence="2" id="KW-0804">Transcription</keyword>
<dbReference type="EMBL" id="BMVU01000037">
    <property type="protein sequence ID" value="GGX96873.1"/>
    <property type="molecule type" value="Genomic_DNA"/>
</dbReference>
<organism evidence="4 5">
    <name type="scientific">Streptomyces minutiscleroticus</name>
    <dbReference type="NCBI Taxonomy" id="68238"/>
    <lineage>
        <taxon>Bacteria</taxon>
        <taxon>Bacillati</taxon>
        <taxon>Actinomycetota</taxon>
        <taxon>Actinomycetes</taxon>
        <taxon>Kitasatosporales</taxon>
        <taxon>Streptomycetaceae</taxon>
        <taxon>Streptomyces</taxon>
    </lineage>
</organism>
<dbReference type="SMART" id="SM01012">
    <property type="entry name" value="ANTAR"/>
    <property type="match status" value="1"/>
</dbReference>
<dbReference type="Gene3D" id="1.10.10.10">
    <property type="entry name" value="Winged helix-like DNA-binding domain superfamily/Winged helix DNA-binding domain"/>
    <property type="match status" value="1"/>
</dbReference>
<dbReference type="RefSeq" id="WP_190193311.1">
    <property type="nucleotide sequence ID" value="NZ_BMVU01000037.1"/>
</dbReference>
<protein>
    <recommendedName>
        <fullName evidence="3">ANTAR domain-containing protein</fullName>
    </recommendedName>
</protein>
<dbReference type="AlphaFoldDB" id="A0A918NV20"/>
<dbReference type="Gene3D" id="3.30.450.40">
    <property type="match status" value="1"/>
</dbReference>
<evidence type="ECO:0000313" key="5">
    <source>
        <dbReference type="Proteomes" id="UP000619244"/>
    </source>
</evidence>
<dbReference type="Pfam" id="PF03861">
    <property type="entry name" value="ANTAR"/>
    <property type="match status" value="1"/>
</dbReference>
<keyword evidence="5" id="KW-1185">Reference proteome</keyword>
<dbReference type="GO" id="GO:0003723">
    <property type="term" value="F:RNA binding"/>
    <property type="evidence" value="ECO:0007669"/>
    <property type="project" value="InterPro"/>
</dbReference>
<name>A0A918NV20_9ACTN</name>
<dbReference type="InterPro" id="IPR036388">
    <property type="entry name" value="WH-like_DNA-bd_sf"/>
</dbReference>
<evidence type="ECO:0000256" key="1">
    <source>
        <dbReference type="ARBA" id="ARBA00023015"/>
    </source>
</evidence>
<evidence type="ECO:0000256" key="2">
    <source>
        <dbReference type="ARBA" id="ARBA00023163"/>
    </source>
</evidence>
<dbReference type="Pfam" id="PF01590">
    <property type="entry name" value="GAF"/>
    <property type="match status" value="1"/>
</dbReference>
<comment type="caution">
    <text evidence="4">The sequence shown here is derived from an EMBL/GenBank/DDBJ whole genome shotgun (WGS) entry which is preliminary data.</text>
</comment>
<reference evidence="4" key="2">
    <citation type="submission" date="2020-09" db="EMBL/GenBank/DDBJ databases">
        <authorList>
            <person name="Sun Q."/>
            <person name="Ohkuma M."/>
        </authorList>
    </citation>
    <scope>NUCLEOTIDE SEQUENCE</scope>
    <source>
        <strain evidence="4">JCM 4790</strain>
    </source>
</reference>
<reference evidence="4" key="1">
    <citation type="journal article" date="2014" name="Int. J. Syst. Evol. Microbiol.">
        <title>Complete genome sequence of Corynebacterium casei LMG S-19264T (=DSM 44701T), isolated from a smear-ripened cheese.</title>
        <authorList>
            <consortium name="US DOE Joint Genome Institute (JGI-PGF)"/>
            <person name="Walter F."/>
            <person name="Albersmeier A."/>
            <person name="Kalinowski J."/>
            <person name="Ruckert C."/>
        </authorList>
    </citation>
    <scope>NUCLEOTIDE SEQUENCE</scope>
    <source>
        <strain evidence="4">JCM 4790</strain>
    </source>
</reference>
<dbReference type="Proteomes" id="UP000619244">
    <property type="component" value="Unassembled WGS sequence"/>
</dbReference>
<evidence type="ECO:0000259" key="3">
    <source>
        <dbReference type="SMART" id="SM01012"/>
    </source>
</evidence>
<gene>
    <name evidence="4" type="ORF">GCM10010358_58250</name>
</gene>
<proteinExistence type="predicted"/>
<keyword evidence="1" id="KW-0805">Transcription regulation</keyword>
<accession>A0A918NV20</accession>
<feature type="domain" description="ANTAR" evidence="3">
    <location>
        <begin position="140"/>
        <end position="194"/>
    </location>
</feature>
<dbReference type="InterPro" id="IPR005561">
    <property type="entry name" value="ANTAR"/>
</dbReference>
<evidence type="ECO:0000313" key="4">
    <source>
        <dbReference type="EMBL" id="GGX96873.1"/>
    </source>
</evidence>
<sequence>MCHTAVRELPAVDAAAITLHGTGLLSHHLAVSSPLARRAEELQRAVGQGPSLTAFRTEEPVAVPVVDHAGSAWPLFTDAACRIGVSAAFAYPLRTATATLGTLTLYRTHQGTRPTRPPALGRTCAEIATLVLLADRDTDIIEQLRATADADDINTTIGILAAARHTSTDDAAAWLHATAETTGRPLADIARDILTRYGHTPRDRP</sequence>
<dbReference type="InterPro" id="IPR029016">
    <property type="entry name" value="GAF-like_dom_sf"/>
</dbReference>